<protein>
    <recommendedName>
        <fullName evidence="10">Cyclic GMP-AMP synthase</fullName>
    </recommendedName>
</protein>
<feature type="domain" description="Cyclic GMP-AMP synthase DncV-like nucleotidyltransferase" evidence="12">
    <location>
        <begin position="50"/>
        <end position="128"/>
    </location>
</feature>
<evidence type="ECO:0000259" key="12">
    <source>
        <dbReference type="Pfam" id="PF21654"/>
    </source>
</evidence>
<dbReference type="GO" id="GO:0140701">
    <property type="term" value="F:3',3'-cyclic GMP-AMP synthase activity"/>
    <property type="evidence" value="ECO:0007669"/>
    <property type="project" value="InterPro"/>
</dbReference>
<gene>
    <name evidence="13" type="ORF">F0P93_30370</name>
</gene>
<keyword evidence="1 13" id="KW-0808">Transferase</keyword>
<dbReference type="Proteomes" id="UP000326344">
    <property type="component" value="Unassembled WGS sequence"/>
</dbReference>
<keyword evidence="8" id="KW-0051">Antiviral defense</keyword>
<keyword evidence="5" id="KW-0067">ATP-binding</keyword>
<evidence type="ECO:0000256" key="2">
    <source>
        <dbReference type="ARBA" id="ARBA00022695"/>
    </source>
</evidence>
<organism evidence="13 14">
    <name type="scientific">Larkinella humicola</name>
    <dbReference type="NCBI Taxonomy" id="2607654"/>
    <lineage>
        <taxon>Bacteria</taxon>
        <taxon>Pseudomonadati</taxon>
        <taxon>Bacteroidota</taxon>
        <taxon>Cytophagia</taxon>
        <taxon>Cytophagales</taxon>
        <taxon>Spirosomataceae</taxon>
        <taxon>Larkinella</taxon>
    </lineage>
</organism>
<dbReference type="InterPro" id="IPR048445">
    <property type="entry name" value="DncV-like_NTFase"/>
</dbReference>
<dbReference type="GO" id="GO:0005524">
    <property type="term" value="F:ATP binding"/>
    <property type="evidence" value="ECO:0007669"/>
    <property type="project" value="UniProtKB-KW"/>
</dbReference>
<evidence type="ECO:0000256" key="1">
    <source>
        <dbReference type="ARBA" id="ARBA00022679"/>
    </source>
</evidence>
<reference evidence="13 14" key="1">
    <citation type="submission" date="2019-09" db="EMBL/GenBank/DDBJ databases">
        <title>Genome Sequence of Larkinella sp MA1.</title>
        <authorList>
            <person name="Srinivasan S."/>
        </authorList>
    </citation>
    <scope>NUCLEOTIDE SEQUENCE [LARGE SCALE GENOMIC DNA]</scope>
    <source>
        <strain evidence="13 14">MA1</strain>
    </source>
</reference>
<name>A0A5N1J3M7_9BACT</name>
<evidence type="ECO:0000256" key="7">
    <source>
        <dbReference type="ARBA" id="ARBA00023080"/>
    </source>
</evidence>
<dbReference type="GO" id="GO:0005525">
    <property type="term" value="F:GTP binding"/>
    <property type="evidence" value="ECO:0007669"/>
    <property type="project" value="UniProtKB-KW"/>
</dbReference>
<evidence type="ECO:0000256" key="4">
    <source>
        <dbReference type="ARBA" id="ARBA00022741"/>
    </source>
</evidence>
<accession>A0A5N1J3M7</accession>
<dbReference type="RefSeq" id="WP_150881550.1">
    <property type="nucleotide sequence ID" value="NZ_VTWS01000013.1"/>
</dbReference>
<dbReference type="InterPro" id="IPR047805">
    <property type="entry name" value="GAMP_synthase"/>
</dbReference>
<sequence length="341" mass="39375">MANCHSLFTSFNSDELKLTATKKDRMCTSREDLRKRIKKHFAEKHPEYKPRFYIQGSYKMGTVIRTEEDTCDMDNGVYFFPKPSETATTMQKWVLEAVEGATSTPPEHKKKCVRVIYKGDYHIDLPVYYRDSSEGDNSPNLAVKGEGWSISDPKKFWEWYQKEKDGKAQVVRLIRYQKAWSDRKRKSIKMPKGVALTVLCVKHRVLDDRDDKAMYYTLKAIRDVLKKSFKCILPVTPGDDLLASFTGKQRDDFLDELDTFIDNAKKAIDETNQLKASNLWRKHLGDRFPLGEDADIDARERALREKASYISAKIAYTTSAGVITDSSINTTRNRDHSFYGE</sequence>
<keyword evidence="2" id="KW-0548">Nucleotidyltransferase</keyword>
<evidence type="ECO:0000256" key="8">
    <source>
        <dbReference type="ARBA" id="ARBA00023118"/>
    </source>
</evidence>
<dbReference type="AlphaFoldDB" id="A0A5N1J3M7"/>
<dbReference type="GO" id="GO:0009117">
    <property type="term" value="P:nucleotide metabolic process"/>
    <property type="evidence" value="ECO:0007669"/>
    <property type="project" value="UniProtKB-KW"/>
</dbReference>
<evidence type="ECO:0000313" key="13">
    <source>
        <dbReference type="EMBL" id="KAA9341142.1"/>
    </source>
</evidence>
<comment type="catalytic activity">
    <reaction evidence="11">
        <text>GTP + ATP = 3',3'-cGAMP + 2 diphosphate</text>
        <dbReference type="Rhea" id="RHEA:35647"/>
        <dbReference type="ChEBI" id="CHEBI:30616"/>
        <dbReference type="ChEBI" id="CHEBI:33019"/>
        <dbReference type="ChEBI" id="CHEBI:37565"/>
        <dbReference type="ChEBI" id="CHEBI:71501"/>
    </reaction>
    <physiologicalReaction direction="left-to-right" evidence="11">
        <dbReference type="Rhea" id="RHEA:35648"/>
    </physiologicalReaction>
</comment>
<dbReference type="EMBL" id="VTWS01000013">
    <property type="protein sequence ID" value="KAA9341142.1"/>
    <property type="molecule type" value="Genomic_DNA"/>
</dbReference>
<dbReference type="Pfam" id="PF21654">
    <property type="entry name" value="DncV-like_NTFase"/>
    <property type="match status" value="1"/>
</dbReference>
<comment type="caution">
    <text evidence="13">The sequence shown here is derived from an EMBL/GenBank/DDBJ whole genome shotgun (WGS) entry which is preliminary data.</text>
</comment>
<evidence type="ECO:0000313" key="14">
    <source>
        <dbReference type="Proteomes" id="UP000326344"/>
    </source>
</evidence>
<keyword evidence="7" id="KW-0546">Nucleotide metabolism</keyword>
<proteinExistence type="predicted"/>
<keyword evidence="4" id="KW-0547">Nucleotide-binding</keyword>
<dbReference type="NCBIfam" id="NF041078">
    <property type="entry name" value="cGAS"/>
    <property type="match status" value="1"/>
</dbReference>
<evidence type="ECO:0000256" key="10">
    <source>
        <dbReference type="ARBA" id="ARBA00044145"/>
    </source>
</evidence>
<dbReference type="GO" id="GO:0046872">
    <property type="term" value="F:metal ion binding"/>
    <property type="evidence" value="ECO:0007669"/>
    <property type="project" value="UniProtKB-KW"/>
</dbReference>
<evidence type="ECO:0000256" key="3">
    <source>
        <dbReference type="ARBA" id="ARBA00022723"/>
    </source>
</evidence>
<evidence type="ECO:0000256" key="11">
    <source>
        <dbReference type="ARBA" id="ARBA00048304"/>
    </source>
</evidence>
<keyword evidence="14" id="KW-1185">Reference proteome</keyword>
<keyword evidence="9" id="KW-0342">GTP-binding</keyword>
<keyword evidence="3" id="KW-0479">Metal-binding</keyword>
<dbReference type="GO" id="GO:0051607">
    <property type="term" value="P:defense response to virus"/>
    <property type="evidence" value="ECO:0007669"/>
    <property type="project" value="UniProtKB-KW"/>
</dbReference>
<evidence type="ECO:0000256" key="6">
    <source>
        <dbReference type="ARBA" id="ARBA00022842"/>
    </source>
</evidence>
<evidence type="ECO:0000256" key="9">
    <source>
        <dbReference type="ARBA" id="ARBA00023134"/>
    </source>
</evidence>
<evidence type="ECO:0000256" key="5">
    <source>
        <dbReference type="ARBA" id="ARBA00022840"/>
    </source>
</evidence>
<keyword evidence="6" id="KW-0460">Magnesium</keyword>